<reference evidence="3" key="1">
    <citation type="journal article" date="2018" name="Nat. Genet.">
        <title>Extensive intraspecific gene order and gene structural variations between Mo17 and other maize genomes.</title>
        <authorList>
            <person name="Sun S."/>
            <person name="Zhou Y."/>
            <person name="Chen J."/>
            <person name="Shi J."/>
            <person name="Zhao H."/>
            <person name="Zhao H."/>
            <person name="Song W."/>
            <person name="Zhang M."/>
            <person name="Cui Y."/>
            <person name="Dong X."/>
            <person name="Liu H."/>
            <person name="Ma X."/>
            <person name="Jiao Y."/>
            <person name="Wang B."/>
            <person name="Wei X."/>
            <person name="Stein J.C."/>
            <person name="Glaubitz J.C."/>
            <person name="Lu F."/>
            <person name="Yu G."/>
            <person name="Liang C."/>
            <person name="Fengler K."/>
            <person name="Li B."/>
            <person name="Rafalski A."/>
            <person name="Schnable P.S."/>
            <person name="Ware D.H."/>
            <person name="Buckler E.S."/>
            <person name="Lai J."/>
        </authorList>
    </citation>
    <scope>NUCLEOTIDE SEQUENCE [LARGE SCALE GENOMIC DNA]</scope>
    <source>
        <tissue evidence="3">Seedling</tissue>
    </source>
</reference>
<dbReference type="AlphaFoldDB" id="A0A317Y7F2"/>
<evidence type="ECO:0008006" key="4">
    <source>
        <dbReference type="Google" id="ProtNLM"/>
    </source>
</evidence>
<keyword evidence="2" id="KW-1133">Transmembrane helix</keyword>
<dbReference type="PANTHER" id="PTHR33098">
    <property type="entry name" value="COTTON FIBER (DUF761)"/>
    <property type="match status" value="1"/>
</dbReference>
<evidence type="ECO:0000313" key="3">
    <source>
        <dbReference type="EMBL" id="PWZ54403.1"/>
    </source>
</evidence>
<dbReference type="Proteomes" id="UP000251960">
    <property type="component" value="Chromosome 1"/>
</dbReference>
<accession>A0A317Y7F2</accession>
<feature type="compositionally biased region" description="Basic and acidic residues" evidence="1">
    <location>
        <begin position="185"/>
        <end position="194"/>
    </location>
</feature>
<evidence type="ECO:0000256" key="1">
    <source>
        <dbReference type="SAM" id="MobiDB-lite"/>
    </source>
</evidence>
<feature type="region of interest" description="Disordered" evidence="1">
    <location>
        <begin position="185"/>
        <end position="218"/>
    </location>
</feature>
<name>A0A317Y7F2_MAIZE</name>
<evidence type="ECO:0000256" key="2">
    <source>
        <dbReference type="SAM" id="Phobius"/>
    </source>
</evidence>
<comment type="caution">
    <text evidence="3">The sequence shown here is derived from an EMBL/GenBank/DDBJ whole genome shotgun (WGS) entry which is preliminary data.</text>
</comment>
<dbReference type="Pfam" id="PF05553">
    <property type="entry name" value="DUF761"/>
    <property type="match status" value="1"/>
</dbReference>
<proteinExistence type="predicted"/>
<dbReference type="PANTHER" id="PTHR33098:SF100">
    <property type="entry name" value="DUF4408 DOMAIN-CONTAINING PROTEIN"/>
    <property type="match status" value="1"/>
</dbReference>
<protein>
    <recommendedName>
        <fullName evidence="4">DUF4408 domain-containing protein</fullName>
    </recommendedName>
</protein>
<keyword evidence="2" id="KW-0812">Transmembrane</keyword>
<keyword evidence="2" id="KW-0472">Membrane</keyword>
<dbReference type="ExpressionAtlas" id="A0A317Y7F2">
    <property type="expression patterns" value="baseline and differential"/>
</dbReference>
<organism evidence="3">
    <name type="scientific">Zea mays</name>
    <name type="common">Maize</name>
    <dbReference type="NCBI Taxonomy" id="4577"/>
    <lineage>
        <taxon>Eukaryota</taxon>
        <taxon>Viridiplantae</taxon>
        <taxon>Streptophyta</taxon>
        <taxon>Embryophyta</taxon>
        <taxon>Tracheophyta</taxon>
        <taxon>Spermatophyta</taxon>
        <taxon>Magnoliopsida</taxon>
        <taxon>Liliopsida</taxon>
        <taxon>Poales</taxon>
        <taxon>Poaceae</taxon>
        <taxon>PACMAD clade</taxon>
        <taxon>Panicoideae</taxon>
        <taxon>Andropogonodae</taxon>
        <taxon>Andropogoneae</taxon>
        <taxon>Tripsacinae</taxon>
        <taxon>Zea</taxon>
    </lineage>
</organism>
<dbReference type="InterPro" id="IPR008480">
    <property type="entry name" value="DUF761_pln"/>
</dbReference>
<sequence length="261" mass="27788">MATEYLSGWPLSSWISPGAAFFLFVNVLIGAIVVTSRGHQAGGGRAAASTRRLCRSASSMVLDRLRSFSMFSVHPDPTEMEMDECCSTCTSSPLELEAEEEQPQPAVAEPARSPVAAVAAAADGASSEIAKEEAAEAGKDLPTSSNEAHGLVLHLQQGHGGRQQPPSSVNVVAAADATAAVEIKEEEKKKKAEQEATMQRAPACRRGTTEEAAEGKAALNARAESFIRKFREDLKLERLNSIINYTRTLRRGVGAPQPTAQ</sequence>
<gene>
    <name evidence="3" type="ORF">Zm00014a_017174</name>
</gene>
<dbReference type="EMBL" id="NCVQ01000001">
    <property type="protein sequence ID" value="PWZ54403.1"/>
    <property type="molecule type" value="Genomic_DNA"/>
</dbReference>
<feature type="transmembrane region" description="Helical" evidence="2">
    <location>
        <begin position="14"/>
        <end position="35"/>
    </location>
</feature>